<dbReference type="Proteomes" id="UP000183832">
    <property type="component" value="Unassembled WGS sequence"/>
</dbReference>
<dbReference type="InterPro" id="IPR018247">
    <property type="entry name" value="EF_Hand_1_Ca_BS"/>
</dbReference>
<dbReference type="FunFam" id="1.10.238.10:FF:000416">
    <property type="entry name" value="Aralar1, isoform F"/>
    <property type="match status" value="1"/>
</dbReference>
<dbReference type="PROSITE" id="PS00018">
    <property type="entry name" value="EF_HAND_1"/>
    <property type="match status" value="2"/>
</dbReference>
<dbReference type="STRING" id="568069.A0A1J1HSJ6"/>
<evidence type="ECO:0000259" key="15">
    <source>
        <dbReference type="PROSITE" id="PS50222"/>
    </source>
</evidence>
<evidence type="ECO:0000256" key="11">
    <source>
        <dbReference type="ARBA" id="ARBA00023136"/>
    </source>
</evidence>
<dbReference type="Pfam" id="PF00153">
    <property type="entry name" value="Mito_carr"/>
    <property type="match status" value="3"/>
</dbReference>
<feature type="region of interest" description="Disordered" evidence="14">
    <location>
        <begin position="146"/>
        <end position="168"/>
    </location>
</feature>
<dbReference type="GO" id="GO:0008237">
    <property type="term" value="F:metallopeptidase activity"/>
    <property type="evidence" value="ECO:0007669"/>
    <property type="project" value="InterPro"/>
</dbReference>
<dbReference type="Pfam" id="PF08969">
    <property type="entry name" value="USP8_dimer"/>
    <property type="match status" value="1"/>
</dbReference>
<keyword evidence="5" id="KW-0479">Metal-binding</keyword>
<comment type="subcellular location">
    <subcellularLocation>
        <location evidence="1">Mitochondrion inner membrane</location>
        <topology evidence="1">Multi-pass membrane protein</topology>
    </subcellularLocation>
</comment>
<dbReference type="InterPro" id="IPR015063">
    <property type="entry name" value="USP8_dimer"/>
</dbReference>
<dbReference type="InterPro" id="IPR018108">
    <property type="entry name" value="MCP_transmembrane"/>
</dbReference>
<dbReference type="SMART" id="SM00054">
    <property type="entry name" value="EFh"/>
    <property type="match status" value="3"/>
</dbReference>
<dbReference type="InterPro" id="IPR037518">
    <property type="entry name" value="MPN"/>
</dbReference>
<dbReference type="OrthoDB" id="2161at2759"/>
<dbReference type="GO" id="GO:0016579">
    <property type="term" value="P:protein deubiquitination"/>
    <property type="evidence" value="ECO:0007669"/>
    <property type="project" value="UniProtKB-ARBA"/>
</dbReference>
<evidence type="ECO:0000256" key="1">
    <source>
        <dbReference type="ARBA" id="ARBA00004448"/>
    </source>
</evidence>
<dbReference type="InterPro" id="IPR002067">
    <property type="entry name" value="MCP"/>
</dbReference>
<evidence type="ECO:0000313" key="17">
    <source>
        <dbReference type="EMBL" id="CRK90514.1"/>
    </source>
</evidence>
<dbReference type="GO" id="GO:0015183">
    <property type="term" value="F:L-aspartate transmembrane transporter activity"/>
    <property type="evidence" value="ECO:0007669"/>
    <property type="project" value="TreeGrafter"/>
</dbReference>
<dbReference type="Pfam" id="PF01398">
    <property type="entry name" value="JAB"/>
    <property type="match status" value="1"/>
</dbReference>
<proteinExistence type="inferred from homology"/>
<dbReference type="GO" id="GO:0005313">
    <property type="term" value="F:L-glutamate transmembrane transporter activity"/>
    <property type="evidence" value="ECO:0007669"/>
    <property type="project" value="TreeGrafter"/>
</dbReference>
<keyword evidence="7" id="KW-0999">Mitochondrion inner membrane</keyword>
<dbReference type="GO" id="GO:0043490">
    <property type="term" value="P:malate-aspartate shuttle"/>
    <property type="evidence" value="ECO:0007669"/>
    <property type="project" value="TreeGrafter"/>
</dbReference>
<dbReference type="Gene3D" id="1.20.58.80">
    <property type="entry name" value="Phosphotransferase system, lactose/cellobiose-type IIA subunit"/>
    <property type="match status" value="1"/>
</dbReference>
<feature type="region of interest" description="Disordered" evidence="14">
    <location>
        <begin position="932"/>
        <end position="955"/>
    </location>
</feature>
<dbReference type="SUPFAM" id="SSF102712">
    <property type="entry name" value="JAB1/MPN domain"/>
    <property type="match status" value="1"/>
</dbReference>
<dbReference type="SUPFAM" id="SSF47473">
    <property type="entry name" value="EF-hand"/>
    <property type="match status" value="2"/>
</dbReference>
<dbReference type="PANTHER" id="PTHR45678">
    <property type="entry name" value="MITOCHONDRIAL 2-OXODICARBOXYLATE CARRIER 1-RELATED"/>
    <property type="match status" value="1"/>
</dbReference>
<evidence type="ECO:0000256" key="13">
    <source>
        <dbReference type="PROSITE-ProRule" id="PRU00282"/>
    </source>
</evidence>
<dbReference type="EMBL" id="CVRI01000019">
    <property type="protein sequence ID" value="CRK90514.1"/>
    <property type="molecule type" value="Genomic_DNA"/>
</dbReference>
<evidence type="ECO:0000256" key="6">
    <source>
        <dbReference type="ARBA" id="ARBA00022737"/>
    </source>
</evidence>
<feature type="domain" description="MPN" evidence="16">
    <location>
        <begin position="223"/>
        <end position="353"/>
    </location>
</feature>
<keyword evidence="9" id="KW-1133">Transmembrane helix</keyword>
<protein>
    <submittedName>
        <fullName evidence="17">CLUMA_CG004160, isoform A</fullName>
    </submittedName>
</protein>
<accession>A0A1J1HSJ6</accession>
<evidence type="ECO:0000259" key="16">
    <source>
        <dbReference type="PROSITE" id="PS50249"/>
    </source>
</evidence>
<evidence type="ECO:0000256" key="8">
    <source>
        <dbReference type="ARBA" id="ARBA00022837"/>
    </source>
</evidence>
<dbReference type="Gene3D" id="1.10.238.10">
    <property type="entry name" value="EF-hand"/>
    <property type="match status" value="2"/>
</dbReference>
<keyword evidence="11 13" id="KW-0472">Membrane</keyword>
<comment type="similarity">
    <text evidence="2">Belongs to the mitochondrial carrier (TC 2.A.29) family.</text>
</comment>
<feature type="domain" description="EF-hand" evidence="15">
    <location>
        <begin position="410"/>
        <end position="445"/>
    </location>
</feature>
<dbReference type="AlphaFoldDB" id="A0A1J1HSJ6"/>
<dbReference type="PROSITE" id="PS50920">
    <property type="entry name" value="SOLCAR"/>
    <property type="match status" value="3"/>
</dbReference>
<feature type="domain" description="EF-hand" evidence="15">
    <location>
        <begin position="481"/>
        <end position="516"/>
    </location>
</feature>
<dbReference type="PRINTS" id="PR00926">
    <property type="entry name" value="MITOCARRIER"/>
</dbReference>
<feature type="repeat" description="Solcar" evidence="13">
    <location>
        <begin position="836"/>
        <end position="924"/>
    </location>
</feature>
<sequence length="996" mass="111244">MSNTIDFNQLGIVEPNQKIKHLVSLGSNVALDPNQKILRYYRSGNELYRQAKVYLSEGDYSNAYILFMRFLTLFVEKIVKHPQIKEVPADVKKGNKAKLAEILPITENLKKQLLAQYEREYEQYLIDQENEMKRALEEAKRQEIEEAKNRNDNRNNKPNPSYIQPPFVPSAPNLADLDQIVYPNEFPYADPPKSSGLLPGTRPTFDRSAKPSLSFIEGGLRTVKIPDDTMRKFLEVARPNTLKNVETCGILAGQLKQHQLLVTHVILPKQCGTSDSCNTMNEEEIFDIQDQLNLITLGWIHTHPSQTAFLSSVDLHTQAGYQIMMPEGSSYLKRATTSKLREIFEKYATKELRGERVMSTEDFVRNFLGIFPDENYNEESVYLLAGVADTNKDGSISFSEFQAFEGLLCQPDALYKTAFQLFDKNGNGMVTFSEFAAVIKKTELYAKVPFKLDGPFTELYFGRDRTRAISYSEFSQFLHDFHEECALEAFKLKDPNRSGYITALDFQDIMLNVKKHLLTAEVKDNVLQVTEGKKVSFPYFMAFCSLLNNMELIKRVYLNATSGNRLEPITKDELLHSAQTMSQITPLEIDILFQLTGAIHQHGRIVYSDLSNIAPENYIKKITARLTDIKAVETPADRSAFIAILESAYRFTLGSVAGAVGATAVYPIDLVKTRMQNQRSGPIVGELAYRNSLDCFKKVVRHEGVLGLYRGLVPQLLGVAPEKAIKLTVNDLVRDKFMDKQGFLPLWSEFLAGGCAGGSQVVFTNPLEIVKIRLQVAGEMAGGAKVRAWSVVKELGLFGLYKGARACLLRDVPFSAIYFPAYAHVKASFADEDGYNHPLSLLAAGAIAGIPAASLVTPADVIKTRLQVVARSGQTTYTGVIDAAKKIMREEGPKAFWKGTVARVFRSSPQFGVTLVTYELLQRTFYVDFGGTRPTGSESQKPGVPSLLSGKTDNPDHIGGYRAAVPMINGIETKFGLSLPRFKSTITAESFKTQKS</sequence>
<dbReference type="GO" id="GO:0005509">
    <property type="term" value="F:calcium ion binding"/>
    <property type="evidence" value="ECO:0007669"/>
    <property type="project" value="InterPro"/>
</dbReference>
<dbReference type="PROSITE" id="PS50222">
    <property type="entry name" value="EF_HAND_2"/>
    <property type="match status" value="2"/>
</dbReference>
<dbReference type="InterPro" id="IPR023395">
    <property type="entry name" value="MCP_dom_sf"/>
</dbReference>
<comment type="subunit">
    <text evidence="12">Homodimer (via N-terminus).</text>
</comment>
<dbReference type="InterPro" id="IPR011992">
    <property type="entry name" value="EF-hand-dom_pair"/>
</dbReference>
<dbReference type="SUPFAM" id="SSF140856">
    <property type="entry name" value="USP8 N-terminal domain-like"/>
    <property type="match status" value="1"/>
</dbReference>
<reference evidence="17 18" key="1">
    <citation type="submission" date="2015-04" db="EMBL/GenBank/DDBJ databases">
        <authorList>
            <person name="Syromyatnikov M.Y."/>
            <person name="Popov V.N."/>
        </authorList>
    </citation>
    <scope>NUCLEOTIDE SEQUENCE [LARGE SCALE GENOMIC DNA]</scope>
</reference>
<feature type="repeat" description="Solcar" evidence="13">
    <location>
        <begin position="744"/>
        <end position="828"/>
    </location>
</feature>
<evidence type="ECO:0000256" key="4">
    <source>
        <dbReference type="ARBA" id="ARBA00022692"/>
    </source>
</evidence>
<gene>
    <name evidence="17" type="ORF">CLUMA_CG004160</name>
</gene>
<evidence type="ECO:0000313" key="18">
    <source>
        <dbReference type="Proteomes" id="UP000183832"/>
    </source>
</evidence>
<keyword evidence="18" id="KW-1185">Reference proteome</keyword>
<dbReference type="GO" id="GO:0005743">
    <property type="term" value="C:mitochondrial inner membrane"/>
    <property type="evidence" value="ECO:0007669"/>
    <property type="project" value="UniProtKB-SubCell"/>
</dbReference>
<dbReference type="SMART" id="SM00232">
    <property type="entry name" value="JAB_MPN"/>
    <property type="match status" value="1"/>
</dbReference>
<feature type="repeat" description="Solcar" evidence="13">
    <location>
        <begin position="645"/>
        <end position="736"/>
    </location>
</feature>
<evidence type="ECO:0000256" key="14">
    <source>
        <dbReference type="SAM" id="MobiDB-lite"/>
    </source>
</evidence>
<evidence type="ECO:0000256" key="5">
    <source>
        <dbReference type="ARBA" id="ARBA00022723"/>
    </source>
</evidence>
<evidence type="ECO:0000256" key="7">
    <source>
        <dbReference type="ARBA" id="ARBA00022792"/>
    </source>
</evidence>
<dbReference type="Gene3D" id="3.40.140.10">
    <property type="entry name" value="Cytidine Deaminase, domain 2"/>
    <property type="match status" value="1"/>
</dbReference>
<evidence type="ECO:0000256" key="10">
    <source>
        <dbReference type="ARBA" id="ARBA00023128"/>
    </source>
</evidence>
<dbReference type="FunFam" id="1.50.40.10:FF:000004">
    <property type="entry name" value="Calcium-binding mitochondrial carrier protein Aralar1"/>
    <property type="match status" value="1"/>
</dbReference>
<evidence type="ECO:0000256" key="2">
    <source>
        <dbReference type="ARBA" id="ARBA00006375"/>
    </source>
</evidence>
<evidence type="ECO:0000256" key="3">
    <source>
        <dbReference type="ARBA" id="ARBA00022448"/>
    </source>
</evidence>
<evidence type="ECO:0000256" key="9">
    <source>
        <dbReference type="ARBA" id="ARBA00022989"/>
    </source>
</evidence>
<dbReference type="FunFam" id="1.10.238.10:FF:000396">
    <property type="entry name" value="Calcium-binding mitochondrial carrier protein Aralar1"/>
    <property type="match status" value="1"/>
</dbReference>
<feature type="compositionally biased region" description="Basic and acidic residues" evidence="14">
    <location>
        <begin position="146"/>
        <end position="155"/>
    </location>
</feature>
<dbReference type="InterPro" id="IPR002048">
    <property type="entry name" value="EF_hand_dom"/>
</dbReference>
<keyword evidence="3" id="KW-0813">Transport</keyword>
<dbReference type="PROSITE" id="PS50249">
    <property type="entry name" value="MPN"/>
    <property type="match status" value="1"/>
</dbReference>
<dbReference type="Gene3D" id="1.50.40.10">
    <property type="entry name" value="Mitochondrial carrier domain"/>
    <property type="match status" value="1"/>
</dbReference>
<dbReference type="Pfam" id="PF00036">
    <property type="entry name" value="EF-hand_1"/>
    <property type="match status" value="1"/>
</dbReference>
<keyword evidence="8" id="KW-0106">Calcium</keyword>
<organism evidence="17 18">
    <name type="scientific">Clunio marinus</name>
    <dbReference type="NCBI Taxonomy" id="568069"/>
    <lineage>
        <taxon>Eukaryota</taxon>
        <taxon>Metazoa</taxon>
        <taxon>Ecdysozoa</taxon>
        <taxon>Arthropoda</taxon>
        <taxon>Hexapoda</taxon>
        <taxon>Insecta</taxon>
        <taxon>Pterygota</taxon>
        <taxon>Neoptera</taxon>
        <taxon>Endopterygota</taxon>
        <taxon>Diptera</taxon>
        <taxon>Nematocera</taxon>
        <taxon>Chironomoidea</taxon>
        <taxon>Chironomidae</taxon>
        <taxon>Clunio</taxon>
    </lineage>
</organism>
<evidence type="ECO:0000256" key="12">
    <source>
        <dbReference type="ARBA" id="ARBA00038674"/>
    </source>
</evidence>
<dbReference type="InterPro" id="IPR000555">
    <property type="entry name" value="JAMM/MPN+_dom"/>
</dbReference>
<dbReference type="SUPFAM" id="SSF103506">
    <property type="entry name" value="Mitochondrial carrier"/>
    <property type="match status" value="1"/>
</dbReference>
<dbReference type="InterPro" id="IPR051028">
    <property type="entry name" value="Mito_Solute_Carrier"/>
</dbReference>
<dbReference type="PANTHER" id="PTHR45678:SF9">
    <property type="entry name" value="CALCIUM-BINDING MITOCHONDRIAL CARRIER PROTEIN ARALAR1"/>
    <property type="match status" value="1"/>
</dbReference>
<keyword evidence="4 13" id="KW-0812">Transmembrane</keyword>
<dbReference type="Pfam" id="PF13202">
    <property type="entry name" value="EF-hand_5"/>
    <property type="match status" value="1"/>
</dbReference>
<keyword evidence="10" id="KW-0496">Mitochondrion</keyword>
<keyword evidence="6" id="KW-0677">Repeat</keyword>
<name>A0A1J1HSJ6_9DIPT</name>